<keyword evidence="3" id="KW-1185">Reference proteome</keyword>
<dbReference type="PANTHER" id="PTHR22899:SF0">
    <property type="entry name" value="F-BOX ASSOCIATED DOMAIN-CONTAINING PROTEIN-RELATED"/>
    <property type="match status" value="1"/>
</dbReference>
<evidence type="ECO:0000259" key="1">
    <source>
        <dbReference type="Pfam" id="PF07735"/>
    </source>
</evidence>
<sequence length="326" mass="37340">MPINLHQFPKELILEVLRNVDLRGLILYSLLSINSKKYATSLNYKASTMEISFGRSLTIQFIFLNSISNSYLKLEVPNDGLFIDKKLPRGAEMSGTRLDGLEFFNTGERNIGEVVEHFSRTFHCSEQKTMEFHMKQKLFKPGQILQRFGNPSTLTILGDDEVENSEILETFRRVDTLYLQRKDQDLQSVLIRNFNCLVYGLLGSVPLSLDDLLCLNSTSFTATGAQISQREINRFFKLWIAGSNPRLAHLEIQIWNQILNREVILKGIPYVAIPEDVERIVESSGEFLMGHRIQGGFDVWRRDGTKGTILIDLWSGDEGVEFIVWK</sequence>
<evidence type="ECO:0000313" key="2">
    <source>
        <dbReference type="EMBL" id="UMM25847.1"/>
    </source>
</evidence>
<name>A0AAE9ENL1_CAEBR</name>
<dbReference type="EMBL" id="CP092622">
    <property type="protein sequence ID" value="UMM25847.1"/>
    <property type="molecule type" value="Genomic_DNA"/>
</dbReference>
<accession>A0AAE9ENL1</accession>
<evidence type="ECO:0000313" key="3">
    <source>
        <dbReference type="Proteomes" id="UP000829354"/>
    </source>
</evidence>
<dbReference type="PANTHER" id="PTHR22899">
    <property type="entry name" value="CYCLIN-RELATED F-BOX FAMILY"/>
    <property type="match status" value="1"/>
</dbReference>
<gene>
    <name evidence="2" type="ORF">L5515_005498</name>
</gene>
<reference evidence="2 3" key="1">
    <citation type="submission" date="2022-04" db="EMBL/GenBank/DDBJ databases">
        <title>Chromosome-level reference genomes for two strains of Caenorhabditis briggsae: an improved platform for comparative genomics.</title>
        <authorList>
            <person name="Stevens L."/>
            <person name="Andersen E."/>
        </authorList>
    </citation>
    <scope>NUCLEOTIDE SEQUENCE [LARGE SCALE GENOMIC DNA]</scope>
    <source>
        <strain evidence="2">VX34</strain>
        <tissue evidence="2">Whole-organism</tissue>
    </source>
</reference>
<dbReference type="Pfam" id="PF07735">
    <property type="entry name" value="FBA_2"/>
    <property type="match status" value="1"/>
</dbReference>
<organism evidence="2 3">
    <name type="scientific">Caenorhabditis briggsae</name>
    <dbReference type="NCBI Taxonomy" id="6238"/>
    <lineage>
        <taxon>Eukaryota</taxon>
        <taxon>Metazoa</taxon>
        <taxon>Ecdysozoa</taxon>
        <taxon>Nematoda</taxon>
        <taxon>Chromadorea</taxon>
        <taxon>Rhabditida</taxon>
        <taxon>Rhabditina</taxon>
        <taxon>Rhabditomorpha</taxon>
        <taxon>Rhabditoidea</taxon>
        <taxon>Rhabditidae</taxon>
        <taxon>Peloderinae</taxon>
        <taxon>Caenorhabditis</taxon>
    </lineage>
</organism>
<protein>
    <recommendedName>
        <fullName evidence="1">Sdz-33 F-box domain-containing protein</fullName>
    </recommendedName>
</protein>
<dbReference type="InterPro" id="IPR012885">
    <property type="entry name" value="F-box_Sdz-33"/>
</dbReference>
<dbReference type="Proteomes" id="UP000829354">
    <property type="component" value="Chromosome III"/>
</dbReference>
<proteinExistence type="predicted"/>
<dbReference type="AlphaFoldDB" id="A0AAE9ENL1"/>
<feature type="domain" description="Sdz-33 F-box" evidence="1">
    <location>
        <begin position="186"/>
        <end position="252"/>
    </location>
</feature>
<dbReference type="InterPro" id="IPR053222">
    <property type="entry name" value="Zygotic_Embryogenesis-Asso"/>
</dbReference>